<protein>
    <recommendedName>
        <fullName evidence="10">Cytochrome c oxidase copper chaperone</fullName>
    </recommendedName>
</protein>
<evidence type="ECO:0000313" key="9">
    <source>
        <dbReference type="EMBL" id="NDV41577.1"/>
    </source>
</evidence>
<dbReference type="Gene3D" id="1.10.287.1130">
    <property type="entry name" value="CytochromE C oxidase copper chaperone"/>
    <property type="match status" value="1"/>
</dbReference>
<keyword evidence="3 8" id="KW-0479">Metal-binding</keyword>
<name>A0A6B2LXE8_9EUKA</name>
<dbReference type="GO" id="GO:0005507">
    <property type="term" value="F:copper ion binding"/>
    <property type="evidence" value="ECO:0007669"/>
    <property type="project" value="InterPro"/>
</dbReference>
<proteinExistence type="inferred from homology"/>
<dbReference type="SUPFAM" id="SSF47072">
    <property type="entry name" value="Cysteine alpha-hairpin motif"/>
    <property type="match status" value="1"/>
</dbReference>
<dbReference type="PANTHER" id="PTHR16719:SF0">
    <property type="entry name" value="CYTOCHROME C OXIDASE COPPER CHAPERONE"/>
    <property type="match status" value="1"/>
</dbReference>
<dbReference type="GO" id="GO:0005758">
    <property type="term" value="C:mitochondrial intermembrane space"/>
    <property type="evidence" value="ECO:0007669"/>
    <property type="project" value="UniProtKB-SubCell"/>
</dbReference>
<accession>A0A6B2LXE8</accession>
<feature type="binding site" evidence="8">
    <location>
        <position position="30"/>
    </location>
    <ligand>
        <name>Cu cation</name>
        <dbReference type="ChEBI" id="CHEBI:23378"/>
    </ligand>
</feature>
<dbReference type="Pfam" id="PF05051">
    <property type="entry name" value="COX17"/>
    <property type="match status" value="1"/>
</dbReference>
<keyword evidence="4 8" id="KW-0186">Copper</keyword>
<dbReference type="InterPro" id="IPR009069">
    <property type="entry name" value="Cys_alpha_HP_mot_SF"/>
</dbReference>
<evidence type="ECO:0000256" key="8">
    <source>
        <dbReference type="PIRSR" id="PIRSR607745-1"/>
    </source>
</evidence>
<keyword evidence="5" id="KW-0496">Mitochondrion</keyword>
<keyword evidence="6" id="KW-1015">Disulfide bond</keyword>
<feature type="binding site" evidence="8">
    <location>
        <position position="29"/>
    </location>
    <ligand>
        <name>Cu cation</name>
        <dbReference type="ChEBI" id="CHEBI:23378"/>
    </ligand>
</feature>
<evidence type="ECO:0008006" key="10">
    <source>
        <dbReference type="Google" id="ProtNLM"/>
    </source>
</evidence>
<evidence type="ECO:0000256" key="3">
    <source>
        <dbReference type="ARBA" id="ARBA00022723"/>
    </source>
</evidence>
<evidence type="ECO:0000256" key="1">
    <source>
        <dbReference type="ARBA" id="ARBA00004569"/>
    </source>
</evidence>
<sequence>MSTGSAGAASAVGPVGVAPVAEKPKLKICCACPETKKVRDECFLNFGEANCLVQIEAHKTCLRAAGFEI</sequence>
<evidence type="ECO:0000256" key="2">
    <source>
        <dbReference type="ARBA" id="ARBA00009241"/>
    </source>
</evidence>
<dbReference type="InterPro" id="IPR007745">
    <property type="entry name" value="Cyt_c_oxidase_Cu-chaperone"/>
</dbReference>
<evidence type="ECO:0000256" key="6">
    <source>
        <dbReference type="ARBA" id="ARBA00023157"/>
    </source>
</evidence>
<evidence type="ECO:0000256" key="5">
    <source>
        <dbReference type="ARBA" id="ARBA00023128"/>
    </source>
</evidence>
<reference evidence="9" key="1">
    <citation type="journal article" date="2020" name="J. Eukaryot. Microbiol.">
        <title>De novo Sequencing, Assembly and Annotation of the Transcriptome for the Free-Living Testate Amoeba Arcella intermedia.</title>
        <authorList>
            <person name="Ribeiro G.M."/>
            <person name="Porfirio-Sousa A.L."/>
            <person name="Maurer-Alcala X.X."/>
            <person name="Katz L.A."/>
            <person name="Lahr D.J.G."/>
        </authorList>
    </citation>
    <scope>NUCLEOTIDE SEQUENCE</scope>
</reference>
<dbReference type="EMBL" id="GIBP01012608">
    <property type="protein sequence ID" value="NDV41577.1"/>
    <property type="molecule type" value="Transcribed_RNA"/>
</dbReference>
<comment type="similarity">
    <text evidence="2">Belongs to the COX17 family.</text>
</comment>
<dbReference type="GO" id="GO:0016531">
    <property type="term" value="F:copper chaperone activity"/>
    <property type="evidence" value="ECO:0007669"/>
    <property type="project" value="InterPro"/>
</dbReference>
<evidence type="ECO:0000256" key="4">
    <source>
        <dbReference type="ARBA" id="ARBA00023008"/>
    </source>
</evidence>
<organism evidence="9">
    <name type="scientific">Arcella intermedia</name>
    <dbReference type="NCBI Taxonomy" id="1963864"/>
    <lineage>
        <taxon>Eukaryota</taxon>
        <taxon>Amoebozoa</taxon>
        <taxon>Tubulinea</taxon>
        <taxon>Elardia</taxon>
        <taxon>Arcellinida</taxon>
        <taxon>Sphaerothecina</taxon>
        <taxon>Arcellidae</taxon>
        <taxon>Arcella</taxon>
    </lineage>
</organism>
<comment type="subcellular location">
    <subcellularLocation>
        <location evidence="1">Mitochondrion intermembrane space</location>
    </subcellularLocation>
</comment>
<keyword evidence="7" id="KW-0143">Chaperone</keyword>
<evidence type="ECO:0000256" key="7">
    <source>
        <dbReference type="ARBA" id="ARBA00023186"/>
    </source>
</evidence>
<dbReference type="PANTHER" id="PTHR16719">
    <property type="entry name" value="CYTOCHROME C OXIDASE COPPER CHAPERONE"/>
    <property type="match status" value="1"/>
</dbReference>
<dbReference type="AlphaFoldDB" id="A0A6B2LXE8"/>